<evidence type="ECO:0000313" key="4">
    <source>
        <dbReference type="Proteomes" id="UP000192602"/>
    </source>
</evidence>
<dbReference type="RefSeq" id="WP_084274725.1">
    <property type="nucleotide sequence ID" value="NZ_AP026671.1"/>
</dbReference>
<proteinExistence type="predicted"/>
<keyword evidence="3" id="KW-0670">Pyruvate</keyword>
<organism evidence="3 4">
    <name type="scientific">Nitratiruptor tergarcus DSM 16512</name>
    <dbReference type="NCBI Taxonomy" id="1069081"/>
    <lineage>
        <taxon>Bacteria</taxon>
        <taxon>Pseudomonadati</taxon>
        <taxon>Campylobacterota</taxon>
        <taxon>Epsilonproteobacteria</taxon>
        <taxon>Nautiliales</taxon>
        <taxon>Nitratiruptoraceae</taxon>
        <taxon>Nitratiruptor</taxon>
    </lineage>
</organism>
<sequence length="332" mass="36914">MVKKIKNLKEFSLSNDRFEGANLMCPGCSHNIIVREVLNATDDPVIVATATGCLEVCTAVYPKTSWDVSWIHIGFENAAVAAATVSAAYEVMKKKGKLPPATQKMVDEGKEPKIVAFAGDGGTYDIGFQSLSGAFERGHNFMYVCLDNEVYANTGGQRSSSTPIGASTTTSPAGSVSYGEKMMKKSMVEIMADHGAPYVAQVSPSKWKDLVKKVQKGFEVYGPVYINAQSACTTEWKHAPEDTIEVSDLGVDSCVWPLYEIINERDEHGIIYSTKLNITYRPKNKIPVEEYLAAQPRFRHLFKPENRHIIDLWQKAVDTRWEYLQRREEAGV</sequence>
<dbReference type="GO" id="GO:0044281">
    <property type="term" value="P:small molecule metabolic process"/>
    <property type="evidence" value="ECO:0007669"/>
    <property type="project" value="UniProtKB-ARBA"/>
</dbReference>
<dbReference type="GO" id="GO:0016491">
    <property type="term" value="F:oxidoreductase activity"/>
    <property type="evidence" value="ECO:0007669"/>
    <property type="project" value="UniProtKB-KW"/>
</dbReference>
<dbReference type="PANTHER" id="PTHR42897:SF2">
    <property type="entry name" value="PYRUVATE SYNTHASE SUBUNIT PORB"/>
    <property type="match status" value="1"/>
</dbReference>
<dbReference type="SUPFAM" id="SSF52518">
    <property type="entry name" value="Thiamin diphosphate-binding fold (THDP-binding)"/>
    <property type="match status" value="1"/>
</dbReference>
<evidence type="ECO:0000313" key="3">
    <source>
        <dbReference type="EMBL" id="SMC08438.1"/>
    </source>
</evidence>
<dbReference type="Proteomes" id="UP000192602">
    <property type="component" value="Unassembled WGS sequence"/>
</dbReference>
<evidence type="ECO:0000259" key="2">
    <source>
        <dbReference type="Pfam" id="PF02775"/>
    </source>
</evidence>
<reference evidence="4" key="1">
    <citation type="submission" date="2017-04" db="EMBL/GenBank/DDBJ databases">
        <authorList>
            <person name="Varghese N."/>
            <person name="Submissions S."/>
        </authorList>
    </citation>
    <scope>NUCLEOTIDE SEQUENCE [LARGE SCALE GENOMIC DNA]</scope>
    <source>
        <strain evidence="4">DSM 16512</strain>
    </source>
</reference>
<dbReference type="InterPro" id="IPR029061">
    <property type="entry name" value="THDP-binding"/>
</dbReference>
<dbReference type="STRING" id="1069081.SAMN05660197_0190"/>
<dbReference type="Gene3D" id="3.40.50.970">
    <property type="match status" value="1"/>
</dbReference>
<dbReference type="EMBL" id="FWWZ01000001">
    <property type="protein sequence ID" value="SMC08438.1"/>
    <property type="molecule type" value="Genomic_DNA"/>
</dbReference>
<evidence type="ECO:0000256" key="1">
    <source>
        <dbReference type="ARBA" id="ARBA00023002"/>
    </source>
</evidence>
<dbReference type="Pfam" id="PF02775">
    <property type="entry name" value="TPP_enzyme_C"/>
    <property type="match status" value="1"/>
</dbReference>
<dbReference type="GO" id="GO:0030976">
    <property type="term" value="F:thiamine pyrophosphate binding"/>
    <property type="evidence" value="ECO:0007669"/>
    <property type="project" value="InterPro"/>
</dbReference>
<dbReference type="AlphaFoldDB" id="A0A1W1WQ55"/>
<accession>A0A1W1WQ55</accession>
<dbReference type="InterPro" id="IPR051479">
    <property type="entry name" value="PorB-like"/>
</dbReference>
<keyword evidence="4" id="KW-1185">Reference proteome</keyword>
<protein>
    <submittedName>
        <fullName evidence="3">Pyruvate ferredoxin oxidoreductase beta subunit</fullName>
    </submittedName>
</protein>
<dbReference type="InterPro" id="IPR011766">
    <property type="entry name" value="TPP_enzyme_TPP-bd"/>
</dbReference>
<feature type="domain" description="Thiamine pyrophosphate enzyme TPP-binding" evidence="2">
    <location>
        <begin position="52"/>
        <end position="227"/>
    </location>
</feature>
<name>A0A1W1WQ55_9BACT</name>
<keyword evidence="1" id="KW-0560">Oxidoreductase</keyword>
<dbReference type="OrthoDB" id="9794954at2"/>
<dbReference type="CDD" id="cd03376">
    <property type="entry name" value="TPP_PFOR_porB_like"/>
    <property type="match status" value="1"/>
</dbReference>
<dbReference type="PANTHER" id="PTHR42897">
    <property type="entry name" value="PYRUVATE SYNTHASE SUBUNIT PORB"/>
    <property type="match status" value="1"/>
</dbReference>
<gene>
    <name evidence="3" type="ORF">SAMN05660197_0190</name>
</gene>